<organism evidence="13 14">
    <name type="scientific">Eptatretus burgeri</name>
    <name type="common">Inshore hagfish</name>
    <dbReference type="NCBI Taxonomy" id="7764"/>
    <lineage>
        <taxon>Eukaryota</taxon>
        <taxon>Metazoa</taxon>
        <taxon>Chordata</taxon>
        <taxon>Craniata</taxon>
        <taxon>Vertebrata</taxon>
        <taxon>Cyclostomata</taxon>
        <taxon>Myxini</taxon>
        <taxon>Myxiniformes</taxon>
        <taxon>Myxinidae</taxon>
        <taxon>Eptatretinae</taxon>
        <taxon>Eptatretus</taxon>
    </lineage>
</organism>
<dbReference type="InterPro" id="IPR020843">
    <property type="entry name" value="ER"/>
</dbReference>
<dbReference type="Gene3D" id="3.90.180.10">
    <property type="entry name" value="Medium-chain alcohol dehydrogenases, catalytic domain"/>
    <property type="match status" value="1"/>
</dbReference>
<dbReference type="InterPro" id="IPR013968">
    <property type="entry name" value="PKS_KR"/>
</dbReference>
<evidence type="ECO:0000256" key="9">
    <source>
        <dbReference type="ARBA" id="ARBA00023160"/>
    </source>
</evidence>
<protein>
    <recommendedName>
        <fullName evidence="15">Fatty acid synthase</fullName>
    </recommendedName>
</protein>
<name>A0A8C4WRF5_EPTBU</name>
<evidence type="ECO:0000256" key="1">
    <source>
        <dbReference type="ARBA" id="ARBA00022450"/>
    </source>
</evidence>
<dbReference type="InterPro" id="IPR013149">
    <property type="entry name" value="ADH-like_C"/>
</dbReference>
<evidence type="ECO:0000256" key="4">
    <source>
        <dbReference type="ARBA" id="ARBA00022679"/>
    </source>
</evidence>
<dbReference type="InterPro" id="IPR011032">
    <property type="entry name" value="GroES-like_sf"/>
</dbReference>
<dbReference type="CDD" id="cd05195">
    <property type="entry name" value="enoyl_red"/>
    <property type="match status" value="1"/>
</dbReference>
<dbReference type="Proteomes" id="UP000694388">
    <property type="component" value="Unplaced"/>
</dbReference>
<dbReference type="AlphaFoldDB" id="A0A8C4WRF5"/>
<dbReference type="GO" id="GO:0006633">
    <property type="term" value="P:fatty acid biosynthetic process"/>
    <property type="evidence" value="ECO:0007669"/>
    <property type="project" value="UniProtKB-KW"/>
</dbReference>
<dbReference type="OMA" id="WELMAPS"/>
<keyword evidence="1" id="KW-0596">Phosphopantetheine</keyword>
<dbReference type="Pfam" id="PF08659">
    <property type="entry name" value="KR"/>
    <property type="match status" value="1"/>
</dbReference>
<keyword evidence="8" id="KW-0443">Lipid metabolism</keyword>
<dbReference type="GO" id="GO:0004312">
    <property type="term" value="F:fatty acid synthase activity"/>
    <property type="evidence" value="ECO:0007669"/>
    <property type="project" value="TreeGrafter"/>
</dbReference>
<dbReference type="InterPro" id="IPR036291">
    <property type="entry name" value="NAD(P)-bd_dom_sf"/>
</dbReference>
<feature type="domain" description="Enoyl reductase (ER)" evidence="12">
    <location>
        <begin position="83"/>
        <end position="400"/>
    </location>
</feature>
<feature type="domain" description="Ketoreductase" evidence="11">
    <location>
        <begin position="430"/>
        <end position="549"/>
    </location>
</feature>
<evidence type="ECO:0000259" key="12">
    <source>
        <dbReference type="SMART" id="SM00829"/>
    </source>
</evidence>
<dbReference type="PANTHER" id="PTHR43775">
    <property type="entry name" value="FATTY ACID SYNTHASE"/>
    <property type="match status" value="1"/>
</dbReference>
<evidence type="ECO:0000256" key="8">
    <source>
        <dbReference type="ARBA" id="ARBA00023098"/>
    </source>
</evidence>
<dbReference type="SMART" id="SM00829">
    <property type="entry name" value="PKS_ER"/>
    <property type="match status" value="1"/>
</dbReference>
<dbReference type="GO" id="GO:0016491">
    <property type="term" value="F:oxidoreductase activity"/>
    <property type="evidence" value="ECO:0007669"/>
    <property type="project" value="UniProtKB-KW"/>
</dbReference>
<dbReference type="FunFam" id="3.90.180.10:FF:000015">
    <property type="entry name" value="Fatty acid synthase"/>
    <property type="match status" value="1"/>
</dbReference>
<keyword evidence="7" id="KW-0560">Oxidoreductase</keyword>
<keyword evidence="10" id="KW-0511">Multifunctional enzyme</keyword>
<evidence type="ECO:0000259" key="11">
    <source>
        <dbReference type="SMART" id="SM00822"/>
    </source>
</evidence>
<proteinExistence type="predicted"/>
<dbReference type="SUPFAM" id="SSF50129">
    <property type="entry name" value="GroES-like"/>
    <property type="match status" value="1"/>
</dbReference>
<dbReference type="Pfam" id="PF21149">
    <property type="entry name" value="FAS_pseudo-KR"/>
    <property type="match status" value="1"/>
</dbReference>
<dbReference type="Gene3D" id="3.40.50.720">
    <property type="entry name" value="NAD(P)-binding Rossmann-like Domain"/>
    <property type="match status" value="1"/>
</dbReference>
<accession>A0A8C4WRF5</accession>
<keyword evidence="2" id="KW-0444">Lipid biosynthesis</keyword>
<evidence type="ECO:0000256" key="5">
    <source>
        <dbReference type="ARBA" id="ARBA00022832"/>
    </source>
</evidence>
<keyword evidence="14" id="KW-1185">Reference proteome</keyword>
<dbReference type="FunFam" id="3.40.50.720:FF:000209">
    <property type="entry name" value="Polyketide synthase Pks12"/>
    <property type="match status" value="1"/>
</dbReference>
<dbReference type="InterPro" id="IPR057326">
    <property type="entry name" value="KR_dom"/>
</dbReference>
<keyword evidence="6" id="KW-0521">NADP</keyword>
<sequence length="549" mass="60231">MFNCLRAEPGGQKLRCVMVNELNIDHHIPNLSNLNVLHTILHHDLAVNIKRNDCWGSFRHLPLNTGGVLEQTPYAYINALTRGDLSSLCWIASPLRHTLPAHKSDLSPLCMVYYASLNFRDVMLATGKLPPDAIPGDLALQHCLLGMEFSGRDEIGHRLMGLLPARALATAVQADSRFLWEVPDTWTIEEAATVPVVYSTAYYALVVRGRLRKGDTVLIHSGSGGVGQAAIQIALSRGCRVLITVGSMEKREFLKKRFPALSDDCFANSRDTTFEDHVLCSTKGRGVDIVLNSLAEEKLQASLRCLARHGRFLEIGKYDLSNNAPLGMAIFLKNVTFHGILLDALFEQGNDEWTLVANLMTQGLESGEVQPLSCVTFPHGNAEDAFRYMAQGKHIGKVLLQIREEEEARLCPPSHLLLSAQTRACCPPGKVYVITGGLGGFGLELAAFLVSRGASKIVLTSRSGVRTGYQSRRLCQWRESGVCVVVSTADIGLKEGAQNLIQTASTYGPVGGIFHLAMVLRDGMMENLTPELFREVCWPKVEGTRNLEG</sequence>
<dbReference type="InterPro" id="IPR050091">
    <property type="entry name" value="PKS_NRPS_Biosynth_Enz"/>
</dbReference>
<keyword evidence="5" id="KW-0276">Fatty acid metabolism</keyword>
<dbReference type="SMART" id="SM00822">
    <property type="entry name" value="PKS_KR"/>
    <property type="match status" value="1"/>
</dbReference>
<dbReference type="InterPro" id="IPR049391">
    <property type="entry name" value="FAS_pseudo-KR"/>
</dbReference>
<evidence type="ECO:0000256" key="7">
    <source>
        <dbReference type="ARBA" id="ARBA00023002"/>
    </source>
</evidence>
<evidence type="ECO:0000256" key="2">
    <source>
        <dbReference type="ARBA" id="ARBA00022516"/>
    </source>
</evidence>
<dbReference type="SUPFAM" id="SSF51735">
    <property type="entry name" value="NAD(P)-binding Rossmann-fold domains"/>
    <property type="match status" value="2"/>
</dbReference>
<dbReference type="PANTHER" id="PTHR43775:SF7">
    <property type="entry name" value="FATTY ACID SYNTHASE"/>
    <property type="match status" value="1"/>
</dbReference>
<keyword evidence="9" id="KW-0275">Fatty acid biosynthesis</keyword>
<dbReference type="Pfam" id="PF00107">
    <property type="entry name" value="ADH_zinc_N"/>
    <property type="match status" value="1"/>
</dbReference>
<evidence type="ECO:0000256" key="3">
    <source>
        <dbReference type="ARBA" id="ARBA00022553"/>
    </source>
</evidence>
<evidence type="ECO:0000313" key="14">
    <source>
        <dbReference type="Proteomes" id="UP000694388"/>
    </source>
</evidence>
<evidence type="ECO:0000313" key="13">
    <source>
        <dbReference type="Ensembl" id="ENSEBUP00000008910.1"/>
    </source>
</evidence>
<keyword evidence="4" id="KW-0808">Transferase</keyword>
<dbReference type="GO" id="GO:0005737">
    <property type="term" value="C:cytoplasm"/>
    <property type="evidence" value="ECO:0007669"/>
    <property type="project" value="TreeGrafter"/>
</dbReference>
<dbReference type="Ensembl" id="ENSEBUT00000009445.1">
    <property type="protein sequence ID" value="ENSEBUP00000008931.1"/>
    <property type="gene ID" value="ENSEBUG00000005765.1"/>
</dbReference>
<dbReference type="Ensembl" id="ENSEBUT00000009424.1">
    <property type="protein sequence ID" value="ENSEBUP00000008910.1"/>
    <property type="gene ID" value="ENSEBUG00000005765.1"/>
</dbReference>
<reference evidence="13" key="1">
    <citation type="submission" date="2025-05" db="UniProtKB">
        <authorList>
            <consortium name="Ensembl"/>
        </authorList>
    </citation>
    <scope>IDENTIFICATION</scope>
</reference>
<evidence type="ECO:0008006" key="15">
    <source>
        <dbReference type="Google" id="ProtNLM"/>
    </source>
</evidence>
<keyword evidence="3" id="KW-0597">Phosphoprotein</keyword>
<evidence type="ECO:0000256" key="6">
    <source>
        <dbReference type="ARBA" id="ARBA00022857"/>
    </source>
</evidence>
<evidence type="ECO:0000256" key="10">
    <source>
        <dbReference type="ARBA" id="ARBA00023268"/>
    </source>
</evidence>
<dbReference type="GeneTree" id="ENSGT00940000157276"/>